<dbReference type="AlphaFoldDB" id="A0A812K333"/>
<protein>
    <submittedName>
        <fullName evidence="2">Uncharacterized protein</fullName>
    </submittedName>
</protein>
<organism evidence="2 3">
    <name type="scientific">Symbiodinium necroappetens</name>
    <dbReference type="NCBI Taxonomy" id="1628268"/>
    <lineage>
        <taxon>Eukaryota</taxon>
        <taxon>Sar</taxon>
        <taxon>Alveolata</taxon>
        <taxon>Dinophyceae</taxon>
        <taxon>Suessiales</taxon>
        <taxon>Symbiodiniaceae</taxon>
        <taxon>Symbiodinium</taxon>
    </lineage>
</organism>
<dbReference type="OrthoDB" id="426029at2759"/>
<name>A0A812K333_9DINO</name>
<evidence type="ECO:0000313" key="3">
    <source>
        <dbReference type="Proteomes" id="UP000601435"/>
    </source>
</evidence>
<accession>A0A812K333</accession>
<gene>
    <name evidence="2" type="ORF">SNEC2469_LOCUS2402</name>
</gene>
<reference evidence="2" key="1">
    <citation type="submission" date="2021-02" db="EMBL/GenBank/DDBJ databases">
        <authorList>
            <person name="Dougan E. K."/>
            <person name="Rhodes N."/>
            <person name="Thang M."/>
            <person name="Chan C."/>
        </authorList>
    </citation>
    <scope>NUCLEOTIDE SEQUENCE</scope>
</reference>
<sequence>MEDLARVNRWQMQEESPPRLSAQEMWCRRRGLRASQGAAGEEAEHGGGEKVNVVPMGCVSNVQRWHCTQLVRQIRWSNQIISTLDAQSSAAYNMLGLAQELTAGFVVGWAFAFWRLQYVEDKMAAQQLQKAERSTRINREYVGVFFTYWSLLTSGALCNRAKEELQLKKLHLRLLSVRLRDVEAKKTKSLQEVQYDKTERKMRALKEERSRLDFRFQTMPPVEARQSLHLIMEVFMDFLMEFSKLQSLGCRHKLLGKDLIFFATDPAERQQDIGMLPAEEILVRWINCILAEAHHSASVLLTDAMDDENGRSNWAAADSSSYGFRCREVRAIPTLQTKSLEAFFQDGKILTVLYAMFRAYRRNKRIFDPEDLAVLDEKDSDRRAAAAQNAFVSLSPLLISRFLLSPLDVVSGQRFALKASLCTTLLREATGSLQDSSKRPFKQASTDAGREPEWAGGEIKEANSMATVMSMFEKLVGGAWEGFVDLSRLCFPWEPLTALQEMALYDILRRWVNLQVYGVLVPQADIPGVKNLGTDLASGQVLLRLIKAVAPTVIEANGISIVFTGNRGNQCCRE</sequence>
<comment type="caution">
    <text evidence="2">The sequence shown here is derived from an EMBL/GenBank/DDBJ whole genome shotgun (WGS) entry which is preliminary data.</text>
</comment>
<evidence type="ECO:0000313" key="2">
    <source>
        <dbReference type="EMBL" id="CAE7214768.1"/>
    </source>
</evidence>
<evidence type="ECO:0000256" key="1">
    <source>
        <dbReference type="SAM" id="Coils"/>
    </source>
</evidence>
<proteinExistence type="predicted"/>
<keyword evidence="3" id="KW-1185">Reference proteome</keyword>
<dbReference type="Proteomes" id="UP000601435">
    <property type="component" value="Unassembled WGS sequence"/>
</dbReference>
<dbReference type="Gene3D" id="1.10.418.10">
    <property type="entry name" value="Calponin-like domain"/>
    <property type="match status" value="1"/>
</dbReference>
<feature type="coiled-coil region" evidence="1">
    <location>
        <begin position="188"/>
        <end position="215"/>
    </location>
</feature>
<dbReference type="EMBL" id="CAJNJA010006740">
    <property type="protein sequence ID" value="CAE7214768.1"/>
    <property type="molecule type" value="Genomic_DNA"/>
</dbReference>
<keyword evidence="1" id="KW-0175">Coiled coil</keyword>
<dbReference type="InterPro" id="IPR036872">
    <property type="entry name" value="CH_dom_sf"/>
</dbReference>